<dbReference type="Gene3D" id="1.10.246.220">
    <property type="match status" value="1"/>
</dbReference>
<sequence length="191" mass="21952">MEQTELFWAPVQQEEEGLEGLFGDLQLILASGTACGLQMENYQARDDEIQQLLDEPRNEADLDECLSGGLHRSPLWDTASHHQDTFFGGTPLGKGREFITRKNNSRWTAKEVKLLVKGISKCGVGRWSKLKKTYFKTSVRTAVNIKDKWRNLLRAYQENVQKYTLLDLKPPLVEQIRKLAAKHPYPKQRHS</sequence>
<dbReference type="AlphaFoldDB" id="A0A1E5W3L2"/>
<gene>
    <name evidence="4" type="ORF">BAE44_0006988</name>
</gene>
<name>A0A1E5W3L2_9POAL</name>
<keyword evidence="5" id="KW-1185">Reference proteome</keyword>
<evidence type="ECO:0000313" key="4">
    <source>
        <dbReference type="EMBL" id="OEL31993.1"/>
    </source>
</evidence>
<accession>A0A1E5W3L2</accession>
<reference evidence="4 5" key="1">
    <citation type="submission" date="2016-09" db="EMBL/GenBank/DDBJ databases">
        <title>The draft genome of Dichanthelium oligosanthes: A C3 panicoid grass species.</title>
        <authorList>
            <person name="Studer A.J."/>
            <person name="Schnable J.C."/>
            <person name="Brutnell T.P."/>
        </authorList>
    </citation>
    <scope>NUCLEOTIDE SEQUENCE [LARGE SCALE GENOMIC DNA]</scope>
    <source>
        <strain evidence="5">cv. Kellogg 1175</strain>
        <tissue evidence="4">Leaf</tissue>
    </source>
</reference>
<dbReference type="SUPFAM" id="SSF46689">
    <property type="entry name" value="Homeodomain-like"/>
    <property type="match status" value="1"/>
</dbReference>
<dbReference type="PROSITE" id="PS51294">
    <property type="entry name" value="HTH_MYB"/>
    <property type="match status" value="1"/>
</dbReference>
<comment type="caution">
    <text evidence="4">The sequence shown here is derived from an EMBL/GenBank/DDBJ whole genome shotgun (WGS) entry which is preliminary data.</text>
</comment>
<dbReference type="InterPro" id="IPR001005">
    <property type="entry name" value="SANT/Myb"/>
</dbReference>
<protein>
    <submittedName>
        <fullName evidence="4">Uncharacterized protein</fullName>
    </submittedName>
</protein>
<feature type="domain" description="HTH myb-type" evidence="3">
    <location>
        <begin position="106"/>
        <end position="157"/>
    </location>
</feature>
<dbReference type="InterPro" id="IPR017930">
    <property type="entry name" value="Myb_dom"/>
</dbReference>
<evidence type="ECO:0000256" key="1">
    <source>
        <dbReference type="ARBA" id="ARBA00023125"/>
    </source>
</evidence>
<dbReference type="EMBL" id="LWDX02022276">
    <property type="protein sequence ID" value="OEL31993.1"/>
    <property type="molecule type" value="Genomic_DNA"/>
</dbReference>
<dbReference type="InterPro" id="IPR009057">
    <property type="entry name" value="Homeodomain-like_sf"/>
</dbReference>
<dbReference type="GO" id="GO:0003677">
    <property type="term" value="F:DNA binding"/>
    <property type="evidence" value="ECO:0007669"/>
    <property type="project" value="UniProtKB-KW"/>
</dbReference>
<dbReference type="STRING" id="888268.A0A1E5W3L2"/>
<organism evidence="4 5">
    <name type="scientific">Dichanthelium oligosanthes</name>
    <dbReference type="NCBI Taxonomy" id="888268"/>
    <lineage>
        <taxon>Eukaryota</taxon>
        <taxon>Viridiplantae</taxon>
        <taxon>Streptophyta</taxon>
        <taxon>Embryophyta</taxon>
        <taxon>Tracheophyta</taxon>
        <taxon>Spermatophyta</taxon>
        <taxon>Magnoliopsida</taxon>
        <taxon>Liliopsida</taxon>
        <taxon>Poales</taxon>
        <taxon>Poaceae</taxon>
        <taxon>PACMAD clade</taxon>
        <taxon>Panicoideae</taxon>
        <taxon>Panicodae</taxon>
        <taxon>Paniceae</taxon>
        <taxon>Dichantheliinae</taxon>
        <taxon>Dichanthelium</taxon>
    </lineage>
</organism>
<proteinExistence type="predicted"/>
<dbReference type="Proteomes" id="UP000095767">
    <property type="component" value="Unassembled WGS sequence"/>
</dbReference>
<evidence type="ECO:0000313" key="5">
    <source>
        <dbReference type="Proteomes" id="UP000095767"/>
    </source>
</evidence>
<dbReference type="SMART" id="SM00717">
    <property type="entry name" value="SANT"/>
    <property type="match status" value="1"/>
</dbReference>
<dbReference type="OrthoDB" id="608866at2759"/>
<feature type="domain" description="Myb-like" evidence="2">
    <location>
        <begin position="99"/>
        <end position="153"/>
    </location>
</feature>
<evidence type="ECO:0000259" key="3">
    <source>
        <dbReference type="PROSITE" id="PS51294"/>
    </source>
</evidence>
<dbReference type="PROSITE" id="PS50090">
    <property type="entry name" value="MYB_LIKE"/>
    <property type="match status" value="1"/>
</dbReference>
<dbReference type="PANTHER" id="PTHR47122">
    <property type="entry name" value="MYB-LIKE DNA-BINDING DOMAIN CONTAINING PROTEIN, EXPRESSED"/>
    <property type="match status" value="1"/>
</dbReference>
<dbReference type="Pfam" id="PF00249">
    <property type="entry name" value="Myb_DNA-binding"/>
    <property type="match status" value="1"/>
</dbReference>
<dbReference type="CDD" id="cd11660">
    <property type="entry name" value="SANT_TRF"/>
    <property type="match status" value="1"/>
</dbReference>
<keyword evidence="1" id="KW-0238">DNA-binding</keyword>
<dbReference type="PANTHER" id="PTHR47122:SF14">
    <property type="entry name" value="MYB-LIKE DNA-BINDING DOMAIN CONTAINING PROTEIN, EXPRESSED"/>
    <property type="match status" value="1"/>
</dbReference>
<evidence type="ECO:0000259" key="2">
    <source>
        <dbReference type="PROSITE" id="PS50090"/>
    </source>
</evidence>